<keyword evidence="3" id="KW-0285">Flavoprotein</keyword>
<dbReference type="Pfam" id="PF01494">
    <property type="entry name" value="FAD_binding_3"/>
    <property type="match status" value="2"/>
</dbReference>
<evidence type="ECO:0000256" key="6">
    <source>
        <dbReference type="ARBA" id="ARBA00023033"/>
    </source>
</evidence>
<dbReference type="Gene3D" id="3.50.50.60">
    <property type="entry name" value="FAD/NAD(P)-binding domain"/>
    <property type="match status" value="1"/>
</dbReference>
<reference evidence="8 9" key="1">
    <citation type="submission" date="2019-06" db="EMBL/GenBank/DDBJ databases">
        <authorList>
            <person name="Broberg M."/>
        </authorList>
    </citation>
    <scope>NUCLEOTIDE SEQUENCE [LARGE SCALE GENOMIC DNA]</scope>
</reference>
<keyword evidence="6" id="KW-0503">Monooxygenase</keyword>
<name>A0ABY6UL65_BIOOC</name>
<dbReference type="SUPFAM" id="SSF51905">
    <property type="entry name" value="FAD/NAD(P)-binding domain"/>
    <property type="match status" value="1"/>
</dbReference>
<evidence type="ECO:0000256" key="4">
    <source>
        <dbReference type="ARBA" id="ARBA00022827"/>
    </source>
</evidence>
<comment type="cofactor">
    <cofactor evidence="1">
        <name>FAD</name>
        <dbReference type="ChEBI" id="CHEBI:57692"/>
    </cofactor>
</comment>
<comment type="similarity">
    <text evidence="2">Belongs to the paxM FAD-dependent monooxygenase family.</text>
</comment>
<evidence type="ECO:0000313" key="9">
    <source>
        <dbReference type="Proteomes" id="UP000766486"/>
    </source>
</evidence>
<keyword evidence="9" id="KW-1185">Reference proteome</keyword>
<dbReference type="PRINTS" id="PR00420">
    <property type="entry name" value="RNGMNOXGNASE"/>
</dbReference>
<evidence type="ECO:0000256" key="1">
    <source>
        <dbReference type="ARBA" id="ARBA00001974"/>
    </source>
</evidence>
<dbReference type="EMBL" id="CABFNS010000837">
    <property type="protein sequence ID" value="VUC31917.1"/>
    <property type="molecule type" value="Genomic_DNA"/>
</dbReference>
<comment type="caution">
    <text evidence="8">The sequence shown here is derived from an EMBL/GenBank/DDBJ whole genome shotgun (WGS) entry which is preliminary data.</text>
</comment>
<feature type="domain" description="FAD-binding" evidence="7">
    <location>
        <begin position="7"/>
        <end position="174"/>
    </location>
</feature>
<dbReference type="PANTHER" id="PTHR47356">
    <property type="entry name" value="FAD-DEPENDENT MONOOXYGENASE ASQG-RELATED"/>
    <property type="match status" value="1"/>
</dbReference>
<keyword evidence="5" id="KW-0560">Oxidoreductase</keyword>
<sequence length="814" mass="90653">MSSPTEFKIIIVGGGVAGLTLANMLERFGLDYVLLESHEDIAPQVGASIGLFPNGLRIFDQIGIHDEIKDVFKGEIPYNKTHSRDQNGKVISTIGKMSDHMEQRHGYGLLFFDRQVLLQILYDNIKDKSKILTGQRFESAELDDEGVTAVCTNGSTYRGSFLLGADGIHSKVRTVMRSWGNKYEPGVFDEQEEDQVPCYYRCSFGIAIDVPNWVGGEQHIVTGPERSQLVVSGPDNRVYWFLFEKLPETRYGKDIPRYSKKDEEEFVKKNANVPITESITFGQVFASRLTSTLTPLHEVTYKKWFFRRFIIFGDSAHKPNPIGGQGGNGAIESCAELINALLETKKNRGDTLSDLSTQEVEDIFAKTQNARYQRAKDIVDRAHKMQTLNAYENPLLSALLLEHLGPLAGPESVLSMMGQVLLGGTRIKTLPIPKRPRLIPYNDELPATPVEDDSVSWLVRGGQVASMAALVFISAKAFRLPFDEIAKWAAEEPVVIRWFGQNKASDFLNSLVSVLAILVDNDPATRLQVLSFLFQLVSPLLIYTIEANRVGNQGTPLALDLVYSFGMQVQGIGRIGPIHAALQSVFTHERPTGRHVPVETAKALIPAVTLGYVLPTIMVFARTPNTVAWQHALALWQFAPPLVGFLTRGISSFLKRRQRGSSEKSEEDEKNSLERYKNKDVPILNSVYTYAFAAQATVHIASTLYAWAHPEISIFKAFFQVPHPFKPDWNLPTVGAKLSVFFKYDMLLSSAAQLASSLYSIWDLRRLGYVETRDALIAGASTVAGQFLVGPGAAWAGLWYWRENKLAALTTRCQ</sequence>
<feature type="domain" description="FAD-binding" evidence="7">
    <location>
        <begin position="281"/>
        <end position="359"/>
    </location>
</feature>
<dbReference type="InterPro" id="IPR002938">
    <property type="entry name" value="FAD-bd"/>
</dbReference>
<evidence type="ECO:0000256" key="5">
    <source>
        <dbReference type="ARBA" id="ARBA00023002"/>
    </source>
</evidence>
<accession>A0ABY6UL65</accession>
<evidence type="ECO:0000259" key="7">
    <source>
        <dbReference type="Pfam" id="PF01494"/>
    </source>
</evidence>
<keyword evidence="4" id="KW-0274">FAD</keyword>
<evidence type="ECO:0000256" key="2">
    <source>
        <dbReference type="ARBA" id="ARBA00007992"/>
    </source>
</evidence>
<dbReference type="PANTHER" id="PTHR47356:SF2">
    <property type="entry name" value="FAD-BINDING DOMAIN-CONTAINING PROTEIN-RELATED"/>
    <property type="match status" value="1"/>
</dbReference>
<dbReference type="InterPro" id="IPR036188">
    <property type="entry name" value="FAD/NAD-bd_sf"/>
</dbReference>
<proteinExistence type="inferred from homology"/>
<protein>
    <recommendedName>
        <fullName evidence="7">FAD-binding domain-containing protein</fullName>
    </recommendedName>
</protein>
<organism evidence="8 9">
    <name type="scientific">Bionectria ochroleuca</name>
    <name type="common">Gliocladium roseum</name>
    <dbReference type="NCBI Taxonomy" id="29856"/>
    <lineage>
        <taxon>Eukaryota</taxon>
        <taxon>Fungi</taxon>
        <taxon>Dikarya</taxon>
        <taxon>Ascomycota</taxon>
        <taxon>Pezizomycotina</taxon>
        <taxon>Sordariomycetes</taxon>
        <taxon>Hypocreomycetidae</taxon>
        <taxon>Hypocreales</taxon>
        <taxon>Bionectriaceae</taxon>
        <taxon>Clonostachys</taxon>
    </lineage>
</organism>
<gene>
    <name evidence="8" type="ORF">CLO192961_LOCUS315771</name>
</gene>
<dbReference type="InterPro" id="IPR050562">
    <property type="entry name" value="FAD_mOase_fung"/>
</dbReference>
<dbReference type="Proteomes" id="UP000766486">
    <property type="component" value="Unassembled WGS sequence"/>
</dbReference>
<evidence type="ECO:0000313" key="8">
    <source>
        <dbReference type="EMBL" id="VUC31917.1"/>
    </source>
</evidence>
<evidence type="ECO:0000256" key="3">
    <source>
        <dbReference type="ARBA" id="ARBA00022630"/>
    </source>
</evidence>